<proteinExistence type="predicted"/>
<dbReference type="EMBL" id="HBFW01014140">
    <property type="protein sequence ID" value="CAD8937942.1"/>
    <property type="molecule type" value="Transcribed_RNA"/>
</dbReference>
<name>A0A7S1D723_CYCTE</name>
<evidence type="ECO:0000313" key="1">
    <source>
        <dbReference type="EMBL" id="CAD8937942.1"/>
    </source>
</evidence>
<dbReference type="AlphaFoldDB" id="A0A7S1D723"/>
<accession>A0A7S1D723</accession>
<organism evidence="1">
    <name type="scientific">Cyclophora tenuis</name>
    <name type="common">Marine diatom</name>
    <dbReference type="NCBI Taxonomy" id="216820"/>
    <lineage>
        <taxon>Eukaryota</taxon>
        <taxon>Sar</taxon>
        <taxon>Stramenopiles</taxon>
        <taxon>Ochrophyta</taxon>
        <taxon>Bacillariophyta</taxon>
        <taxon>Fragilariophyceae</taxon>
        <taxon>Fragilariophycidae</taxon>
        <taxon>Cyclophorales</taxon>
        <taxon>Cyclophoraceae</taxon>
        <taxon>Cyclophora</taxon>
    </lineage>
</organism>
<reference evidence="1" key="1">
    <citation type="submission" date="2021-01" db="EMBL/GenBank/DDBJ databases">
        <authorList>
            <person name="Corre E."/>
            <person name="Pelletier E."/>
            <person name="Niang G."/>
            <person name="Scheremetjew M."/>
            <person name="Finn R."/>
            <person name="Kale V."/>
            <person name="Holt S."/>
            <person name="Cochrane G."/>
            <person name="Meng A."/>
            <person name="Brown T."/>
            <person name="Cohen L."/>
        </authorList>
    </citation>
    <scope>NUCLEOTIDE SEQUENCE</scope>
    <source>
        <strain evidence="1">ECT3854</strain>
    </source>
</reference>
<sequence>MDAEPLDDEVCEQLKTKWDSKDSVAKKQVYLGINTFSQADDIEDVCLQTSKDDPAGSEETVICNHQVTIFYNGSMEHQHEISKKTANGRSLQLTFEKGSLTLVIGEKVEEDGEAEK</sequence>
<gene>
    <name evidence="1" type="ORF">CTEN0397_LOCUS9005</name>
</gene>
<protein>
    <submittedName>
        <fullName evidence="1">Uncharacterized protein</fullName>
    </submittedName>
</protein>